<name>A0A068BDR4_MESPL</name>
<proteinExistence type="predicted"/>
<feature type="non-terminal residue" evidence="1">
    <location>
        <position position="254"/>
    </location>
</feature>
<reference evidence="1" key="1">
    <citation type="journal article" date="2015" name="PLoS ONE">
        <title>Genetic and genomic diversity studies of acacia symbionts in senegal reveal new species of mesorhizobium with a putative geographical pattern.</title>
        <authorList>
            <person name="Diouf F."/>
            <person name="Diouf D."/>
            <person name="Klonowska A."/>
            <person name="Le Quere A."/>
            <person name="Bakhoum N."/>
            <person name="Fall D."/>
            <person name="Neyra M."/>
            <person name="Parrinello H."/>
            <person name="Diouf M."/>
            <person name="Ndoye I."/>
            <person name="Moulin L."/>
        </authorList>
    </citation>
    <scope>NUCLEOTIDE SEQUENCE</scope>
    <source>
        <strain evidence="1">ORS3593</strain>
    </source>
</reference>
<dbReference type="EMBL" id="KJ648230">
    <property type="protein sequence ID" value="AIC82727.1"/>
    <property type="molecule type" value="Genomic_DNA"/>
</dbReference>
<organism evidence="1">
    <name type="scientific">Mesorhizobium plurifarium</name>
    <dbReference type="NCBI Taxonomy" id="69974"/>
    <lineage>
        <taxon>Bacteria</taxon>
        <taxon>Pseudomonadati</taxon>
        <taxon>Pseudomonadota</taxon>
        <taxon>Alphaproteobacteria</taxon>
        <taxon>Hyphomicrobiales</taxon>
        <taxon>Phyllobacteriaceae</taxon>
        <taxon>Mesorhizobium</taxon>
    </lineage>
</organism>
<accession>A0A068BDR4</accession>
<evidence type="ECO:0000313" key="1">
    <source>
        <dbReference type="EMBL" id="AIC82727.1"/>
    </source>
</evidence>
<protein>
    <submittedName>
        <fullName evidence="1">DnaJ</fullName>
    </submittedName>
</protein>
<sequence length="254" mass="26445">FVRLDREEDVEVAGRSAAQARLALIGKPEAGAVLDAGRDVDRQRALLGDAALAGAFRAGILDRLAAALALRAGALDREEALRGAHLAVAVAHGAGHRLRAGLGAAAGAFRAGDRRRHMDLRRLAGESFFQRDFHVVAQIGAAFAAARRTALTATHQVAENILEDVGEAAGAEPVRGAIHAALEGGVAEAVIGGALLRVLQRLVGFVDFLELVLTGMVAGVAVGMELHGKLAESALEFLVVGAILHAQRFVEISF</sequence>
<dbReference type="AlphaFoldDB" id="A0A068BDR4"/>
<feature type="non-terminal residue" evidence="1">
    <location>
        <position position="1"/>
    </location>
</feature>